<dbReference type="Proteomes" id="UP001499884">
    <property type="component" value="Unassembled WGS sequence"/>
</dbReference>
<name>A0ABP7FVF8_9ACTN</name>
<comment type="caution">
    <text evidence="6">The sequence shown here is derived from an EMBL/GenBank/DDBJ whole genome shotgun (WGS) entry which is preliminary data.</text>
</comment>
<evidence type="ECO:0000259" key="5">
    <source>
        <dbReference type="Pfam" id="PF00296"/>
    </source>
</evidence>
<evidence type="ECO:0000313" key="7">
    <source>
        <dbReference type="Proteomes" id="UP001499884"/>
    </source>
</evidence>
<evidence type="ECO:0000256" key="2">
    <source>
        <dbReference type="ARBA" id="ARBA00022643"/>
    </source>
</evidence>
<keyword evidence="3" id="KW-0560">Oxidoreductase</keyword>
<evidence type="ECO:0000256" key="4">
    <source>
        <dbReference type="ARBA" id="ARBA00023033"/>
    </source>
</evidence>
<dbReference type="GO" id="GO:0004497">
    <property type="term" value="F:monooxygenase activity"/>
    <property type="evidence" value="ECO:0007669"/>
    <property type="project" value="UniProtKB-KW"/>
</dbReference>
<reference evidence="7" key="1">
    <citation type="journal article" date="2019" name="Int. J. Syst. Evol. Microbiol.">
        <title>The Global Catalogue of Microorganisms (GCM) 10K type strain sequencing project: providing services to taxonomists for standard genome sequencing and annotation.</title>
        <authorList>
            <consortium name="The Broad Institute Genomics Platform"/>
            <consortium name="The Broad Institute Genome Sequencing Center for Infectious Disease"/>
            <person name="Wu L."/>
            <person name="Ma J."/>
        </authorList>
    </citation>
    <scope>NUCLEOTIDE SEQUENCE [LARGE SCALE GENOMIC DNA]</scope>
    <source>
        <strain evidence="7">JCM 30846</strain>
    </source>
</reference>
<dbReference type="PANTHER" id="PTHR42847">
    <property type="entry name" value="ALKANESULFONATE MONOOXYGENASE"/>
    <property type="match status" value="1"/>
</dbReference>
<dbReference type="PANTHER" id="PTHR42847:SF4">
    <property type="entry name" value="ALKANESULFONATE MONOOXYGENASE-RELATED"/>
    <property type="match status" value="1"/>
</dbReference>
<dbReference type="InterPro" id="IPR036661">
    <property type="entry name" value="Luciferase-like_sf"/>
</dbReference>
<organism evidence="6 7">
    <name type="scientific">Streptomyces tremellae</name>
    <dbReference type="NCBI Taxonomy" id="1124239"/>
    <lineage>
        <taxon>Bacteria</taxon>
        <taxon>Bacillati</taxon>
        <taxon>Actinomycetota</taxon>
        <taxon>Actinomycetes</taxon>
        <taxon>Kitasatosporales</taxon>
        <taxon>Streptomycetaceae</taxon>
        <taxon>Streptomyces</taxon>
    </lineage>
</organism>
<protein>
    <submittedName>
        <fullName evidence="6">FMNH2-dependent alkanesulfonate monooxygenase</fullName>
    </submittedName>
</protein>
<keyword evidence="1" id="KW-0285">Flavoprotein</keyword>
<dbReference type="EMBL" id="BAABEP010000049">
    <property type="protein sequence ID" value="GAA3749408.1"/>
    <property type="molecule type" value="Genomic_DNA"/>
</dbReference>
<dbReference type="RefSeq" id="WP_345652250.1">
    <property type="nucleotide sequence ID" value="NZ_BAABEP010000049.1"/>
</dbReference>
<dbReference type="SUPFAM" id="SSF51679">
    <property type="entry name" value="Bacterial luciferase-like"/>
    <property type="match status" value="1"/>
</dbReference>
<feature type="domain" description="Luciferase-like" evidence="5">
    <location>
        <begin position="21"/>
        <end position="342"/>
    </location>
</feature>
<proteinExistence type="predicted"/>
<dbReference type="Pfam" id="PF00296">
    <property type="entry name" value="Bac_luciferase"/>
    <property type="match status" value="1"/>
</dbReference>
<evidence type="ECO:0000313" key="6">
    <source>
        <dbReference type="EMBL" id="GAA3749408.1"/>
    </source>
</evidence>
<keyword evidence="7" id="KW-1185">Reference proteome</keyword>
<evidence type="ECO:0000256" key="3">
    <source>
        <dbReference type="ARBA" id="ARBA00023002"/>
    </source>
</evidence>
<dbReference type="Gene3D" id="3.20.20.30">
    <property type="entry name" value="Luciferase-like domain"/>
    <property type="match status" value="1"/>
</dbReference>
<keyword evidence="4 6" id="KW-0503">Monooxygenase</keyword>
<gene>
    <name evidence="6" type="primary">ssuD</name>
    <name evidence="6" type="ORF">GCM10023082_51820</name>
</gene>
<keyword evidence="2" id="KW-0288">FMN</keyword>
<evidence type="ECO:0000256" key="1">
    <source>
        <dbReference type="ARBA" id="ARBA00022630"/>
    </source>
</evidence>
<dbReference type="InterPro" id="IPR011251">
    <property type="entry name" value="Luciferase-like_dom"/>
</dbReference>
<sequence>MTRPDPEFLWYYVTHDGPYPWEPEGRRDIRLPDITALASALDRLPYSGALLSTTGHNVWVTGTAAAAVTRDFRPLLALRPQFTSVTELANMAISFDDLFDGRLLINVINSETPVWRQHGIRLENDERYDLHAEYWEVFNRLVAGETVTYRGRYVDVENARGNPWVEPRRDHIPLWFSGSSPKALDVAGRFADAYLTFSEPLEQLNEKTAAVREKAAQYGRSPRIGLRASLITGATDEDAWRKADRLLAATSRATLDRKLGLIAKGGNGGGTSVTQSRVFAHLPAKALDVLRDGGLPAARDLAHDDNLWPGISLLQQGPPMALVGGYDSIAARLREYHAAGVDIFILDSLPLLEGAYEVAEHILPAFKTP</sequence>
<accession>A0ABP7FVF8</accession>
<dbReference type="InterPro" id="IPR050172">
    <property type="entry name" value="SsuD_RutA_monooxygenase"/>
</dbReference>